<dbReference type="CDD" id="cd00047">
    <property type="entry name" value="PTPc"/>
    <property type="match status" value="1"/>
</dbReference>
<dbReference type="SMART" id="SM00194">
    <property type="entry name" value="PTPc"/>
    <property type="match status" value="2"/>
</dbReference>
<dbReference type="PROSITE" id="PS50056">
    <property type="entry name" value="TYR_PHOSPHATASE_2"/>
    <property type="match status" value="2"/>
</dbReference>
<dbReference type="OrthoDB" id="6144703at2759"/>
<dbReference type="GO" id="GO:0004725">
    <property type="term" value="F:protein tyrosine phosphatase activity"/>
    <property type="evidence" value="ECO:0007669"/>
    <property type="project" value="InterPro"/>
</dbReference>
<dbReference type="InterPro" id="IPR050348">
    <property type="entry name" value="Protein-Tyr_Phosphatase"/>
</dbReference>
<evidence type="ECO:0000259" key="2">
    <source>
        <dbReference type="PROSITE" id="PS50055"/>
    </source>
</evidence>
<dbReference type="GO" id="GO:0048666">
    <property type="term" value="P:neuron development"/>
    <property type="evidence" value="ECO:0007669"/>
    <property type="project" value="UniProtKB-ARBA"/>
</dbReference>
<dbReference type="InterPro" id="IPR016130">
    <property type="entry name" value="Tyr_Pase_AS"/>
</dbReference>
<dbReference type="Proteomes" id="UP000759131">
    <property type="component" value="Unassembled WGS sequence"/>
</dbReference>
<dbReference type="PANTHER" id="PTHR19134">
    <property type="entry name" value="RECEPTOR-TYPE TYROSINE-PROTEIN PHOSPHATASE"/>
    <property type="match status" value="1"/>
</dbReference>
<evidence type="ECO:0000313" key="4">
    <source>
        <dbReference type="EMBL" id="CAD7620925.1"/>
    </source>
</evidence>
<dbReference type="PRINTS" id="PR00700">
    <property type="entry name" value="PRTYPHPHTASE"/>
</dbReference>
<dbReference type="PROSITE" id="PS00383">
    <property type="entry name" value="TYR_PHOSPHATASE_1"/>
    <property type="match status" value="1"/>
</dbReference>
<evidence type="ECO:0000313" key="5">
    <source>
        <dbReference type="Proteomes" id="UP000759131"/>
    </source>
</evidence>
<dbReference type="SMART" id="SM00404">
    <property type="entry name" value="PTPc_motif"/>
    <property type="match status" value="2"/>
</dbReference>
<feature type="domain" description="Tyrosine specific protein phosphatases" evidence="3">
    <location>
        <begin position="320"/>
        <end position="399"/>
    </location>
</feature>
<evidence type="ECO:0000256" key="1">
    <source>
        <dbReference type="SAM" id="MobiDB-lite"/>
    </source>
</evidence>
<dbReference type="Pfam" id="PF00102">
    <property type="entry name" value="Y_phosphatase"/>
    <property type="match status" value="3"/>
</dbReference>
<gene>
    <name evidence="4" type="ORF">OSB1V03_LOCUS1405</name>
</gene>
<dbReference type="AlphaFoldDB" id="A0A7R9KFQ4"/>
<dbReference type="FunFam" id="3.90.190.10:FF:000070">
    <property type="entry name" value="Receptor-type tyrosine-protein phosphatase kappa"/>
    <property type="match status" value="1"/>
</dbReference>
<dbReference type="PANTHER" id="PTHR19134:SF561">
    <property type="entry name" value="PROTEIN TYROSINE PHOSPHATASE 36E, ISOFORM A"/>
    <property type="match status" value="1"/>
</dbReference>
<feature type="domain" description="Tyrosine-protein phosphatase" evidence="2">
    <location>
        <begin position="28"/>
        <end position="408"/>
    </location>
</feature>
<accession>A0A7R9KFQ4</accession>
<keyword evidence="5" id="KW-1185">Reference proteome</keyword>
<dbReference type="PROSITE" id="PS50055">
    <property type="entry name" value="TYR_PHOSPHATASE_PTP"/>
    <property type="match status" value="2"/>
</dbReference>
<dbReference type="EMBL" id="CAJPIZ010000403">
    <property type="protein sequence ID" value="CAG2101355.1"/>
    <property type="molecule type" value="Genomic_DNA"/>
</dbReference>
<feature type="region of interest" description="Disordered" evidence="1">
    <location>
        <begin position="190"/>
        <end position="224"/>
    </location>
</feature>
<reference evidence="4" key="1">
    <citation type="submission" date="2020-11" db="EMBL/GenBank/DDBJ databases">
        <authorList>
            <person name="Tran Van P."/>
        </authorList>
    </citation>
    <scope>NUCLEOTIDE SEQUENCE</scope>
</reference>
<sequence>MCSKLHSAMKIVPQKPIDFDTFNAHIQLMRKYEVLPKIEFHFASKNETTTKHSTHHAMKEANDHKNTYPKKCLPYDFNRVVLSHTPDEPDSDYVNASYVDSILKPNAYIAAQGPNEFTINDFWRLIWEQNSMLIVMLTKVFDFIRVMCCQYWPMEENKPEMYGQIEVTLLSEEPLADFVIRTFKVRNPSEMKSRKNSAKSSSRSKQISNHFRSRQSFKSQSTRFSSVRPSVNTIDNTIDTNYYSDANLSLPSETFLSARNEMLSEDQYVNGFNDEDVVDDDVFGDEDTVVEDVETNERVIYQLHYHSWSSHTCPFPNSLLQFRRRVRIYMNELLLDEKVDKIGPTIVHCSDGGGRTGAYMCIDANLELAEEDGFYDVFGYAKRMKHSRKGLIENMDQYKFVYDTLEEAYFCGKTWFPVAELSQQMRFKSSKNVMNQNEYFLEYQVQKKILKMTVKPTIGDCAGGHRIENRDKNRDVSIVPPDNFRPYLTSFQSNDSTDYINAVFVDGYTRSKEYIITEWPMKKTMQDVWSLIYDHECNSVIVLGNPLPSNTYPSFWPNEKVKKQKYGPVFTVEMVSYNHYPNIKSWIFRINKKVVSLTELMAGVKAEPKTTQLFQILCWPAEHKVPTSTNALVELMNMVERWRQRSNYGPVVVISYNGKARAGVYCAANVAMEQVVQHREVDIFNAVRTVRRHRPQLVESVRQLATNLG</sequence>
<dbReference type="InterPro" id="IPR000387">
    <property type="entry name" value="Tyr_Pase_dom"/>
</dbReference>
<organism evidence="4">
    <name type="scientific">Medioppia subpectinata</name>
    <dbReference type="NCBI Taxonomy" id="1979941"/>
    <lineage>
        <taxon>Eukaryota</taxon>
        <taxon>Metazoa</taxon>
        <taxon>Ecdysozoa</taxon>
        <taxon>Arthropoda</taxon>
        <taxon>Chelicerata</taxon>
        <taxon>Arachnida</taxon>
        <taxon>Acari</taxon>
        <taxon>Acariformes</taxon>
        <taxon>Sarcoptiformes</taxon>
        <taxon>Oribatida</taxon>
        <taxon>Brachypylina</taxon>
        <taxon>Oppioidea</taxon>
        <taxon>Oppiidae</taxon>
        <taxon>Medioppia</taxon>
    </lineage>
</organism>
<feature type="compositionally biased region" description="Polar residues" evidence="1">
    <location>
        <begin position="206"/>
        <end position="224"/>
    </location>
</feature>
<name>A0A7R9KFQ4_9ACAR</name>
<feature type="domain" description="Tyrosine-protein phosphatase" evidence="2">
    <location>
        <begin position="439"/>
        <end position="704"/>
    </location>
</feature>
<dbReference type="InterPro" id="IPR003595">
    <property type="entry name" value="Tyr_Pase_cat"/>
</dbReference>
<dbReference type="InterPro" id="IPR000242">
    <property type="entry name" value="PTP_cat"/>
</dbReference>
<dbReference type="InterPro" id="IPR029021">
    <property type="entry name" value="Prot-tyrosine_phosphatase-like"/>
</dbReference>
<dbReference type="EMBL" id="OC854978">
    <property type="protein sequence ID" value="CAD7620925.1"/>
    <property type="molecule type" value="Genomic_DNA"/>
</dbReference>
<dbReference type="SUPFAM" id="SSF52799">
    <property type="entry name" value="(Phosphotyrosine protein) phosphatases II"/>
    <property type="match status" value="2"/>
</dbReference>
<evidence type="ECO:0000259" key="3">
    <source>
        <dbReference type="PROSITE" id="PS50056"/>
    </source>
</evidence>
<feature type="domain" description="Tyrosine specific protein phosphatases" evidence="3">
    <location>
        <begin position="633"/>
        <end position="705"/>
    </location>
</feature>
<protein>
    <submittedName>
        <fullName evidence="4">Uncharacterized protein</fullName>
    </submittedName>
</protein>
<dbReference type="Gene3D" id="3.90.190.10">
    <property type="entry name" value="Protein tyrosine phosphatase superfamily"/>
    <property type="match status" value="3"/>
</dbReference>
<proteinExistence type="predicted"/>